<protein>
    <recommendedName>
        <fullName evidence="3">Lipoprotein</fullName>
    </recommendedName>
</protein>
<evidence type="ECO:0008006" key="3">
    <source>
        <dbReference type="Google" id="ProtNLM"/>
    </source>
</evidence>
<organism evidence="1 2">
    <name type="scientific">Flavobacterium orientale</name>
    <dbReference type="NCBI Taxonomy" id="1756020"/>
    <lineage>
        <taxon>Bacteria</taxon>
        <taxon>Pseudomonadati</taxon>
        <taxon>Bacteroidota</taxon>
        <taxon>Flavobacteriia</taxon>
        <taxon>Flavobacteriales</taxon>
        <taxon>Flavobacteriaceae</taxon>
        <taxon>Flavobacterium</taxon>
    </lineage>
</organism>
<dbReference type="AlphaFoldDB" id="A0A916XY09"/>
<evidence type="ECO:0000313" key="1">
    <source>
        <dbReference type="EMBL" id="GGD21254.1"/>
    </source>
</evidence>
<comment type="caution">
    <text evidence="1">The sequence shown here is derived from an EMBL/GenBank/DDBJ whole genome shotgun (WGS) entry which is preliminary data.</text>
</comment>
<keyword evidence="2" id="KW-1185">Reference proteome</keyword>
<dbReference type="RefSeq" id="WP_188361406.1">
    <property type="nucleotide sequence ID" value="NZ_BMFG01000003.1"/>
</dbReference>
<evidence type="ECO:0000313" key="2">
    <source>
        <dbReference type="Proteomes" id="UP000625735"/>
    </source>
</evidence>
<proteinExistence type="predicted"/>
<reference evidence="1" key="1">
    <citation type="journal article" date="2014" name="Int. J. Syst. Evol. Microbiol.">
        <title>Complete genome sequence of Corynebacterium casei LMG S-19264T (=DSM 44701T), isolated from a smear-ripened cheese.</title>
        <authorList>
            <consortium name="US DOE Joint Genome Institute (JGI-PGF)"/>
            <person name="Walter F."/>
            <person name="Albersmeier A."/>
            <person name="Kalinowski J."/>
            <person name="Ruckert C."/>
        </authorList>
    </citation>
    <scope>NUCLEOTIDE SEQUENCE</scope>
    <source>
        <strain evidence="1">CGMCC 1.12506</strain>
    </source>
</reference>
<reference evidence="1" key="2">
    <citation type="submission" date="2020-09" db="EMBL/GenBank/DDBJ databases">
        <authorList>
            <person name="Sun Q."/>
            <person name="Zhou Y."/>
        </authorList>
    </citation>
    <scope>NUCLEOTIDE SEQUENCE</scope>
    <source>
        <strain evidence="1">CGMCC 1.12506</strain>
    </source>
</reference>
<sequence>MKTHSLIVLISLLIISCNKKDNNKTKELTDFLYTSDLQIEKIEKDSLLKRAINNGDSIAYKKISRNFLSSNRASEFYIYSFMMANEHNSAKAFYDLYDIMMFSSDYINQFNRKKSKEMSIYYLLKSYELNYKAAERDIKDYFDVNNVPSSKVYFDSIQNR</sequence>
<dbReference type="EMBL" id="BMFG01000003">
    <property type="protein sequence ID" value="GGD21254.1"/>
    <property type="molecule type" value="Genomic_DNA"/>
</dbReference>
<dbReference type="PROSITE" id="PS51257">
    <property type="entry name" value="PROKAR_LIPOPROTEIN"/>
    <property type="match status" value="1"/>
</dbReference>
<accession>A0A916XY09</accession>
<dbReference type="Proteomes" id="UP000625735">
    <property type="component" value="Unassembled WGS sequence"/>
</dbReference>
<gene>
    <name evidence="1" type="ORF">GCM10011343_09640</name>
</gene>
<name>A0A916XY09_9FLAO</name>